<reference evidence="4" key="1">
    <citation type="submission" date="2020-04" db="EMBL/GenBank/DDBJ databases">
        <authorList>
            <person name="Zhang T."/>
        </authorList>
    </citation>
    <scope>NUCLEOTIDE SEQUENCE</scope>
    <source>
        <strain evidence="4">HKST-UBA01</strain>
    </source>
</reference>
<reference evidence="4" key="2">
    <citation type="journal article" date="2021" name="Microbiome">
        <title>Successional dynamics and alternative stable states in a saline activated sludge microbial community over 9 years.</title>
        <authorList>
            <person name="Wang Y."/>
            <person name="Ye J."/>
            <person name="Ju F."/>
            <person name="Liu L."/>
            <person name="Boyd J.A."/>
            <person name="Deng Y."/>
            <person name="Parks D.H."/>
            <person name="Jiang X."/>
            <person name="Yin X."/>
            <person name="Woodcroft B.J."/>
            <person name="Tyson G.W."/>
            <person name="Hugenholtz P."/>
            <person name="Polz M.F."/>
            <person name="Zhang T."/>
        </authorList>
    </citation>
    <scope>NUCLEOTIDE SEQUENCE</scope>
    <source>
        <strain evidence="4">HKST-UBA01</strain>
    </source>
</reference>
<feature type="region of interest" description="Disordered" evidence="1">
    <location>
        <begin position="90"/>
        <end position="115"/>
    </location>
</feature>
<dbReference type="GO" id="GO:0016787">
    <property type="term" value="F:hydrolase activity"/>
    <property type="evidence" value="ECO:0007669"/>
    <property type="project" value="UniProtKB-KW"/>
</dbReference>
<comment type="caution">
    <text evidence="4">The sequence shown here is derived from an EMBL/GenBank/DDBJ whole genome shotgun (WGS) entry which is preliminary data.</text>
</comment>
<dbReference type="EMBL" id="JAGQHR010000165">
    <property type="protein sequence ID" value="MCA9727438.1"/>
    <property type="molecule type" value="Genomic_DNA"/>
</dbReference>
<dbReference type="PROSITE" id="PS51318">
    <property type="entry name" value="TAT"/>
    <property type="match status" value="1"/>
</dbReference>
<dbReference type="PANTHER" id="PTHR46623:SF6">
    <property type="entry name" value="ALPHA_BETA-HYDROLASES SUPERFAMILY PROTEIN"/>
    <property type="match status" value="1"/>
</dbReference>
<sequence>MRREIIELYDRYTHSLLDRRTFLESLAVWAGGAAAAQALLPLLENDYASAAMVAEDDPRIDASFVTYPGAGMEMRGYLAIPKAGAAGGAGAEGSAAGEMATGGGRADEPATGGSVDGGAKVPAVVVIHENRGLNPHIQDVVRRLAAVGYLALGPDALTASGGTPADEDQAREEISKLDAVKTRENFVRSVAWLQQHPRSSGKVGCVGFCWGGAMANQLAVHVPELSAAVAFYGRVPVLEDVPKIHAPLLLHYAGRDERINADVPAYRAALEKAKKEFAIYMYDDVDHAFHNDTNAARYNEAAAKLAWSRTLEFFASKLT</sequence>
<dbReference type="SUPFAM" id="SSF53474">
    <property type="entry name" value="alpha/beta-Hydrolases"/>
    <property type="match status" value="1"/>
</dbReference>
<proteinExistence type="predicted"/>
<name>A0A956RNT2_UNCEI</name>
<dbReference type="AlphaFoldDB" id="A0A956RNT2"/>
<dbReference type="Gene3D" id="3.40.50.1820">
    <property type="entry name" value="alpha/beta hydrolase"/>
    <property type="match status" value="1"/>
</dbReference>
<evidence type="ECO:0000259" key="2">
    <source>
        <dbReference type="Pfam" id="PF01738"/>
    </source>
</evidence>
<dbReference type="InterPro" id="IPR029058">
    <property type="entry name" value="AB_hydrolase_fold"/>
</dbReference>
<evidence type="ECO:0000313" key="5">
    <source>
        <dbReference type="Proteomes" id="UP000697710"/>
    </source>
</evidence>
<dbReference type="Pfam" id="PF01738">
    <property type="entry name" value="DLH"/>
    <property type="match status" value="1"/>
</dbReference>
<dbReference type="InterPro" id="IPR006311">
    <property type="entry name" value="TAT_signal"/>
</dbReference>
<gene>
    <name evidence="4" type="ORF">KC729_07130</name>
</gene>
<dbReference type="PANTHER" id="PTHR46623">
    <property type="entry name" value="CARBOXYMETHYLENEBUTENOLIDASE-RELATED"/>
    <property type="match status" value="1"/>
</dbReference>
<evidence type="ECO:0000259" key="3">
    <source>
        <dbReference type="Pfam" id="PF23678"/>
    </source>
</evidence>
<evidence type="ECO:0000313" key="4">
    <source>
        <dbReference type="EMBL" id="MCA9727438.1"/>
    </source>
</evidence>
<protein>
    <submittedName>
        <fullName evidence="4">Dienelactone hydrolase family protein</fullName>
    </submittedName>
</protein>
<dbReference type="Proteomes" id="UP000697710">
    <property type="component" value="Unassembled WGS sequence"/>
</dbReference>
<organism evidence="4 5">
    <name type="scientific">Eiseniibacteriota bacterium</name>
    <dbReference type="NCBI Taxonomy" id="2212470"/>
    <lineage>
        <taxon>Bacteria</taxon>
        <taxon>Candidatus Eiseniibacteriota</taxon>
    </lineage>
</organism>
<feature type="domain" description="YqhI" evidence="3">
    <location>
        <begin position="4"/>
        <end position="27"/>
    </location>
</feature>
<evidence type="ECO:0000256" key="1">
    <source>
        <dbReference type="SAM" id="MobiDB-lite"/>
    </source>
</evidence>
<dbReference type="Pfam" id="PF23678">
    <property type="entry name" value="YqhI"/>
    <property type="match status" value="1"/>
</dbReference>
<dbReference type="InterPro" id="IPR002925">
    <property type="entry name" value="Dienelactn_hydro"/>
</dbReference>
<keyword evidence="4" id="KW-0378">Hydrolase</keyword>
<dbReference type="InterPro" id="IPR051049">
    <property type="entry name" value="Dienelactone_hydrolase-like"/>
</dbReference>
<dbReference type="InterPro" id="IPR057802">
    <property type="entry name" value="YqhI_dom"/>
</dbReference>
<feature type="domain" description="Dienelactone hydrolase" evidence="2">
    <location>
        <begin position="119"/>
        <end position="316"/>
    </location>
</feature>
<accession>A0A956RNT2</accession>